<gene>
    <name evidence="2" type="ORF">MST27_21865</name>
</gene>
<reference evidence="2" key="1">
    <citation type="submission" date="2022-03" db="EMBL/GenBank/DDBJ databases">
        <title>Pseudomonas marianensis sp. nov., a marine bacterium isolated from deep-sea sediments of the Mariana Trench.</title>
        <authorList>
            <person name="Wei Y."/>
        </authorList>
    </citation>
    <scope>NUCLEOTIDE SEQUENCE</scope>
    <source>
        <strain evidence="2">PS1</strain>
    </source>
</reference>
<keyword evidence="1" id="KW-0472">Membrane</keyword>
<organism evidence="2 3">
    <name type="scientific">Stutzerimonas marianensis</name>
    <dbReference type="NCBI Taxonomy" id="2929513"/>
    <lineage>
        <taxon>Bacteria</taxon>
        <taxon>Pseudomonadati</taxon>
        <taxon>Pseudomonadota</taxon>
        <taxon>Gammaproteobacteria</taxon>
        <taxon>Pseudomonadales</taxon>
        <taxon>Pseudomonadaceae</taxon>
        <taxon>Stutzerimonas</taxon>
    </lineage>
</organism>
<protein>
    <submittedName>
        <fullName evidence="2">Uncharacterized protein</fullName>
    </submittedName>
</protein>
<dbReference type="Proteomes" id="UP001139682">
    <property type="component" value="Unassembled WGS sequence"/>
</dbReference>
<proteinExistence type="predicted"/>
<keyword evidence="1" id="KW-0812">Transmembrane</keyword>
<keyword evidence="1" id="KW-1133">Transmembrane helix</keyword>
<evidence type="ECO:0000313" key="3">
    <source>
        <dbReference type="Proteomes" id="UP001139682"/>
    </source>
</evidence>
<comment type="caution">
    <text evidence="2">The sequence shown here is derived from an EMBL/GenBank/DDBJ whole genome shotgun (WGS) entry which is preliminary data.</text>
</comment>
<sequence>MFYVTFVPQFVPPGADVAAYSFLSGLHVLLTLGGFAILIAATIPLGRLLRRRGLTRALDRLTGWRAGGVRSEADGFEYGTDVAAGRVK</sequence>
<evidence type="ECO:0000313" key="2">
    <source>
        <dbReference type="EMBL" id="MCJ0976010.1"/>
    </source>
</evidence>
<name>A0A9X2AUJ0_9GAMM</name>
<keyword evidence="3" id="KW-1185">Reference proteome</keyword>
<dbReference type="RefSeq" id="WP_224742955.1">
    <property type="nucleotide sequence ID" value="NZ_JALGRD010000020.1"/>
</dbReference>
<feature type="transmembrane region" description="Helical" evidence="1">
    <location>
        <begin position="20"/>
        <end position="46"/>
    </location>
</feature>
<dbReference type="EMBL" id="JALGRD010000020">
    <property type="protein sequence ID" value="MCJ0976010.1"/>
    <property type="molecule type" value="Genomic_DNA"/>
</dbReference>
<dbReference type="AlphaFoldDB" id="A0A9X2AUJ0"/>
<evidence type="ECO:0000256" key="1">
    <source>
        <dbReference type="SAM" id="Phobius"/>
    </source>
</evidence>
<accession>A0A9X2AUJ0</accession>